<organism evidence="1">
    <name type="scientific">marine sediment metagenome</name>
    <dbReference type="NCBI Taxonomy" id="412755"/>
    <lineage>
        <taxon>unclassified sequences</taxon>
        <taxon>metagenomes</taxon>
        <taxon>ecological metagenomes</taxon>
    </lineage>
</organism>
<name>X1AII3_9ZZZZ</name>
<dbReference type="EMBL" id="BART01006769">
    <property type="protein sequence ID" value="GAG69472.1"/>
    <property type="molecule type" value="Genomic_DNA"/>
</dbReference>
<proteinExistence type="predicted"/>
<evidence type="ECO:0000313" key="1">
    <source>
        <dbReference type="EMBL" id="GAG69472.1"/>
    </source>
</evidence>
<protein>
    <submittedName>
        <fullName evidence="1">Uncharacterized protein</fullName>
    </submittedName>
</protein>
<gene>
    <name evidence="1" type="ORF">S01H4_15446</name>
</gene>
<comment type="caution">
    <text evidence="1">The sequence shown here is derived from an EMBL/GenBank/DDBJ whole genome shotgun (WGS) entry which is preliminary data.</text>
</comment>
<dbReference type="AlphaFoldDB" id="X1AII3"/>
<feature type="non-terminal residue" evidence="1">
    <location>
        <position position="115"/>
    </location>
</feature>
<sequence length="115" mass="12860">MRITRYNRTKGNVRELQSQKANLVPGRALAAAAAAPYNAVAQVAGQVYGDIGRIQQRDEQLQREEDAISQKLAMEQLKAKTIQWENNPGYDNQSQENGDPTASTMLTEFEGIFEF</sequence>
<accession>X1AII3</accession>
<reference evidence="1" key="1">
    <citation type="journal article" date="2014" name="Front. Microbiol.">
        <title>High frequency of phylogenetically diverse reductive dehalogenase-homologous genes in deep subseafloor sedimentary metagenomes.</title>
        <authorList>
            <person name="Kawai M."/>
            <person name="Futagami T."/>
            <person name="Toyoda A."/>
            <person name="Takaki Y."/>
            <person name="Nishi S."/>
            <person name="Hori S."/>
            <person name="Arai W."/>
            <person name="Tsubouchi T."/>
            <person name="Morono Y."/>
            <person name="Uchiyama I."/>
            <person name="Ito T."/>
            <person name="Fujiyama A."/>
            <person name="Inagaki F."/>
            <person name="Takami H."/>
        </authorList>
    </citation>
    <scope>NUCLEOTIDE SEQUENCE</scope>
    <source>
        <strain evidence="1">Expedition CK06-06</strain>
    </source>
</reference>